<dbReference type="EMBL" id="PKTG01000067">
    <property type="protein sequence ID" value="PLX18238.1"/>
    <property type="molecule type" value="Genomic_DNA"/>
</dbReference>
<dbReference type="FunFam" id="3.40.50.620:FF:000075">
    <property type="entry name" value="Isoleucine--tRNA ligase"/>
    <property type="match status" value="1"/>
</dbReference>
<dbReference type="InterPro" id="IPR002300">
    <property type="entry name" value="aa-tRNA-synth_Ia"/>
</dbReference>
<keyword evidence="6 15" id="KW-0436">Ligase</keyword>
<comment type="subcellular location">
    <subcellularLocation>
        <location evidence="2 15">Cytoplasm</location>
    </subcellularLocation>
</comment>
<evidence type="ECO:0000256" key="14">
    <source>
        <dbReference type="ARBA" id="ARBA00048359"/>
    </source>
</evidence>
<keyword evidence="12 15" id="KW-0030">Aminoacyl-tRNA synthetase</keyword>
<dbReference type="PANTHER" id="PTHR42780">
    <property type="entry name" value="SOLEUCYL-TRNA SYNTHETASE"/>
    <property type="match status" value="1"/>
</dbReference>
<keyword evidence="10 15" id="KW-0067">ATP-binding</keyword>
<dbReference type="FunFam" id="3.40.50.620:FF:000063">
    <property type="entry name" value="Isoleucine--tRNA ligase"/>
    <property type="match status" value="1"/>
</dbReference>
<evidence type="ECO:0000256" key="3">
    <source>
        <dbReference type="ARBA" id="ARBA00007078"/>
    </source>
</evidence>
<evidence type="ECO:0000259" key="17">
    <source>
        <dbReference type="Pfam" id="PF08264"/>
    </source>
</evidence>
<dbReference type="SUPFAM" id="SSF50677">
    <property type="entry name" value="ValRS/IleRS/LeuRS editing domain"/>
    <property type="match status" value="1"/>
</dbReference>
<keyword evidence="8 15" id="KW-0547">Nucleotide-binding</keyword>
<keyword evidence="7 15" id="KW-0479">Metal-binding</keyword>
<keyword evidence="11 15" id="KW-0648">Protein biosynthesis</keyword>
<feature type="binding site" evidence="15">
    <location>
        <position position="597"/>
    </location>
    <ligand>
        <name>ATP</name>
        <dbReference type="ChEBI" id="CHEBI:30616"/>
    </ligand>
</feature>
<evidence type="ECO:0000256" key="15">
    <source>
        <dbReference type="HAMAP-Rule" id="MF_02003"/>
    </source>
</evidence>
<dbReference type="NCBIfam" id="TIGR00392">
    <property type="entry name" value="ileS"/>
    <property type="match status" value="1"/>
</dbReference>
<dbReference type="Pfam" id="PF00133">
    <property type="entry name" value="tRNA-synt_1"/>
    <property type="match status" value="1"/>
</dbReference>
<dbReference type="GO" id="GO:0004822">
    <property type="term" value="F:isoleucine-tRNA ligase activity"/>
    <property type="evidence" value="ECO:0007669"/>
    <property type="project" value="UniProtKB-UniRule"/>
</dbReference>
<comment type="subunit">
    <text evidence="4 15">Monomer.</text>
</comment>
<feature type="domain" description="Aminoacyl-tRNA synthetase class Ia" evidence="16">
    <location>
        <begin position="17"/>
        <end position="625"/>
    </location>
</feature>
<dbReference type="AlphaFoldDB" id="A0A2N5ZHR3"/>
<evidence type="ECO:0000256" key="2">
    <source>
        <dbReference type="ARBA" id="ARBA00004496"/>
    </source>
</evidence>
<evidence type="ECO:0000256" key="9">
    <source>
        <dbReference type="ARBA" id="ARBA00022833"/>
    </source>
</evidence>
<protein>
    <recommendedName>
        <fullName evidence="15">Isoleucine--tRNA ligase</fullName>
        <ecNumber evidence="15">6.1.1.5</ecNumber>
    </recommendedName>
    <alternativeName>
        <fullName evidence="15">Isoleucyl-tRNA synthetase</fullName>
        <shortName evidence="15">IleRS</shortName>
    </alternativeName>
</protein>
<dbReference type="InterPro" id="IPR033709">
    <property type="entry name" value="Anticodon_Ile_ABEc"/>
</dbReference>
<dbReference type="SUPFAM" id="SSF47323">
    <property type="entry name" value="Anticodon-binding domain of a subclass of class I aminoacyl-tRNA synthetases"/>
    <property type="match status" value="2"/>
</dbReference>
<evidence type="ECO:0000259" key="16">
    <source>
        <dbReference type="Pfam" id="PF00133"/>
    </source>
</evidence>
<dbReference type="InterPro" id="IPR009080">
    <property type="entry name" value="tRNAsynth_Ia_anticodon-bd"/>
</dbReference>
<feature type="short sequence motif" description="'KMSKS' region" evidence="15">
    <location>
        <begin position="594"/>
        <end position="598"/>
    </location>
</feature>
<evidence type="ECO:0000256" key="4">
    <source>
        <dbReference type="ARBA" id="ARBA00011245"/>
    </source>
</evidence>
<keyword evidence="5 15" id="KW-0963">Cytoplasm</keyword>
<evidence type="ECO:0000256" key="13">
    <source>
        <dbReference type="ARBA" id="ARBA00025217"/>
    </source>
</evidence>
<dbReference type="InterPro" id="IPR009008">
    <property type="entry name" value="Val/Leu/Ile-tRNA-synth_edit"/>
</dbReference>
<dbReference type="CDD" id="cd00818">
    <property type="entry name" value="IleRS_core"/>
    <property type="match status" value="1"/>
</dbReference>
<dbReference type="HAMAP" id="MF_02003">
    <property type="entry name" value="Ile_tRNA_synth_type2"/>
    <property type="match status" value="1"/>
</dbReference>
<organism evidence="18 19">
    <name type="scientific">Muiribacterium halophilum</name>
    <dbReference type="NCBI Taxonomy" id="2053465"/>
    <lineage>
        <taxon>Bacteria</taxon>
        <taxon>Candidatus Muiribacteriota</taxon>
        <taxon>Candidatus Muiribacteriia</taxon>
        <taxon>Candidatus Muiribacteriales</taxon>
        <taxon>Candidatus Muiribacteriaceae</taxon>
        <taxon>Candidatus Muiribacterium</taxon>
    </lineage>
</organism>
<keyword evidence="9 15" id="KW-0862">Zinc</keyword>
<evidence type="ECO:0000313" key="18">
    <source>
        <dbReference type="EMBL" id="PLX18238.1"/>
    </source>
</evidence>
<dbReference type="GO" id="GO:0005524">
    <property type="term" value="F:ATP binding"/>
    <property type="evidence" value="ECO:0007669"/>
    <property type="project" value="UniProtKB-UniRule"/>
</dbReference>
<evidence type="ECO:0000256" key="8">
    <source>
        <dbReference type="ARBA" id="ARBA00022741"/>
    </source>
</evidence>
<dbReference type="GO" id="GO:0006428">
    <property type="term" value="P:isoleucyl-tRNA aminoacylation"/>
    <property type="evidence" value="ECO:0007669"/>
    <property type="project" value="UniProtKB-UniRule"/>
</dbReference>
<reference evidence="18 19" key="1">
    <citation type="submission" date="2017-11" db="EMBL/GenBank/DDBJ databases">
        <title>Genome-resolved metagenomics identifies genetic mobility, metabolic interactions, and unexpected diversity in perchlorate-reducing communities.</title>
        <authorList>
            <person name="Barnum T.P."/>
            <person name="Figueroa I.A."/>
            <person name="Carlstrom C.I."/>
            <person name="Lucas L.N."/>
            <person name="Engelbrektson A.L."/>
            <person name="Coates J.D."/>
        </authorList>
    </citation>
    <scope>NUCLEOTIDE SEQUENCE [LARGE SCALE GENOMIC DNA]</scope>
    <source>
        <strain evidence="18">BM706</strain>
    </source>
</reference>
<dbReference type="InterPro" id="IPR023586">
    <property type="entry name" value="Ile-tRNA-ligase_type2"/>
</dbReference>
<comment type="function">
    <text evidence="13 15">Catalyzes the attachment of isoleucine to tRNA(Ile). As IleRS can inadvertently accommodate and process structurally similar amino acids such as valine, to avoid such errors it has two additional distinct tRNA(Ile)-dependent editing activities. One activity is designated as 'pretransfer' editing and involves the hydrolysis of activated Val-AMP. The other activity is designated 'posttransfer' editing and involves deacylation of mischarged Val-tRNA(Ile).</text>
</comment>
<comment type="similarity">
    <text evidence="3 15">Belongs to the class-I aminoacyl-tRNA synthetase family. IleS type 2 subfamily.</text>
</comment>
<proteinExistence type="inferred from homology"/>
<feature type="domain" description="Methionyl/Valyl/Leucyl/Isoleucyl-tRNA synthetase anticodon-binding" evidence="17">
    <location>
        <begin position="680"/>
        <end position="830"/>
    </location>
</feature>
<dbReference type="GO" id="GO:0000049">
    <property type="term" value="F:tRNA binding"/>
    <property type="evidence" value="ECO:0007669"/>
    <property type="project" value="InterPro"/>
</dbReference>
<evidence type="ECO:0000256" key="1">
    <source>
        <dbReference type="ARBA" id="ARBA00001947"/>
    </source>
</evidence>
<comment type="domain">
    <text evidence="15">IleRS has two distinct active sites: one for aminoacylation and one for editing. The misactivated valine is translocated from the active site to the editing site, which sterically excludes the correctly activated isoleucine. The single editing site contains two valyl binding pockets, one specific for each substrate (Val-AMP or Val-tRNA(Ile)).</text>
</comment>
<evidence type="ECO:0000256" key="10">
    <source>
        <dbReference type="ARBA" id="ARBA00022840"/>
    </source>
</evidence>
<dbReference type="CDD" id="cd07961">
    <property type="entry name" value="Anticodon_Ia_Ile_ABEc"/>
    <property type="match status" value="1"/>
</dbReference>
<sequence length="1049" mass="122176">MFKPVDSKLNFSEDEQKILEFWEKNEIFRKTLEHSSKNPRFVFYEGPPTANGKPHPGHILGRAIKDVFNRYKTMKGFHVPRKAGWDTHGLPVEIEVEKKLGLDGKEQIEEYGVEKFIKHCKESVFTYKEEWEKMTTRLGFWVDMDNPYITMDNKYVESIWGALKKIFDKDMLYFGHKILPYCPRCGTALSSHEVAQGYRQTKDPSVFVKMKIANEDAHFLVWTTTPWTLISNVALAINRDEKYVRIKTHDDQELILAKKRLEVIDGDYEIIQEFDGKTIEGKKYEQLFEYCVKPESKNGFIVVHADYVSMDDGTGIVHIAPAFGEDDYQVGQKHNLAFFQPIDLQGRFEDIVEEFKGMFVKDADPEIITRLKRRELMYRSQKVEHTYPFCWRCDSPLLYYARQSWFIRMSEIRDKLLKNNQEINWYPEYIKDGRFGNFLENVIDWAISRERYWGTPLNIWVCEDDACDHKISIGSIAELKEKGINCPDDIELHKPYVDNVEIKCEKCGKTMRRVSEVIDCWFDSGCMHTAQWHYPFENQDEFDKSMPADFISEGIDQTRGWFYSLLATSTLLYDKAPYKNCLVTAHVLGKDGLKMSKSKGNTVDPWDVFNKQGSDAVRWYFYVSSPAWVPKAFYPEAITEAIQKFLGTLKNLYSFFVLYANIDKYEPGKFKSPKDLPLLDKWVISYFNDTVKEVEEHMERFDLTKTTRKIQSFVDDLSNWYLRRSRRRFWASDMNEDKISAYNTLYSVLVELSKLVAPFVPFIAEEIYQNLVRSFDDKAPESVHMTDFPAWDEKKIDNDLHTLMEATMKIVGMGRAARNESKIKNRQPLSDVTVGGLSTDVEKMLDSTKELILDELNIKEVSFAKDNSKFVDFDLTPNFKTLGPKYGKLVNKIKQHLVNMPEEAKNSIGHDLLNNKEVIVNIENNEIKLSPDDLNIISKGKADFSVITEGEVFVALNTHITQELLQEGYIRELVNKIQNMRKDAGFEVMDRIEISILGDDEISKAFEAFGAYLVKETLCDKVYFNERDGFIYKEWDINGKQIKIAVKKQ</sequence>
<dbReference type="Gene3D" id="3.30.720.200">
    <property type="match status" value="1"/>
</dbReference>
<dbReference type="GO" id="GO:0008270">
    <property type="term" value="F:zinc ion binding"/>
    <property type="evidence" value="ECO:0007669"/>
    <property type="project" value="UniProtKB-UniRule"/>
</dbReference>
<comment type="caution">
    <text evidence="18">The sequence shown here is derived from an EMBL/GenBank/DDBJ whole genome shotgun (WGS) entry which is preliminary data.</text>
</comment>
<comment type="cofactor">
    <cofactor evidence="1 15">
        <name>Zn(2+)</name>
        <dbReference type="ChEBI" id="CHEBI:29105"/>
    </cofactor>
</comment>
<dbReference type="Gene3D" id="3.40.50.620">
    <property type="entry name" value="HUPs"/>
    <property type="match status" value="2"/>
</dbReference>
<gene>
    <name evidence="15" type="primary">ileS</name>
    <name evidence="18" type="ORF">C0601_05235</name>
</gene>
<dbReference type="InterPro" id="IPR013155">
    <property type="entry name" value="M/V/L/I-tRNA-synth_anticd-bd"/>
</dbReference>
<comment type="catalytic activity">
    <reaction evidence="14 15">
        <text>tRNA(Ile) + L-isoleucine + ATP = L-isoleucyl-tRNA(Ile) + AMP + diphosphate</text>
        <dbReference type="Rhea" id="RHEA:11060"/>
        <dbReference type="Rhea" id="RHEA-COMP:9666"/>
        <dbReference type="Rhea" id="RHEA-COMP:9695"/>
        <dbReference type="ChEBI" id="CHEBI:30616"/>
        <dbReference type="ChEBI" id="CHEBI:33019"/>
        <dbReference type="ChEBI" id="CHEBI:58045"/>
        <dbReference type="ChEBI" id="CHEBI:78442"/>
        <dbReference type="ChEBI" id="CHEBI:78528"/>
        <dbReference type="ChEBI" id="CHEBI:456215"/>
        <dbReference type="EC" id="6.1.1.5"/>
    </reaction>
</comment>
<evidence type="ECO:0000256" key="11">
    <source>
        <dbReference type="ARBA" id="ARBA00022917"/>
    </source>
</evidence>
<dbReference type="Pfam" id="PF08264">
    <property type="entry name" value="Anticodon_1"/>
    <property type="match status" value="1"/>
</dbReference>
<dbReference type="PANTHER" id="PTHR42780:SF1">
    <property type="entry name" value="ISOLEUCINE--TRNA LIGASE, CYTOPLASMIC"/>
    <property type="match status" value="1"/>
</dbReference>
<dbReference type="GO" id="GO:0002161">
    <property type="term" value="F:aminoacyl-tRNA deacylase activity"/>
    <property type="evidence" value="ECO:0007669"/>
    <property type="project" value="InterPro"/>
</dbReference>
<dbReference type="EC" id="6.1.1.5" evidence="15"/>
<dbReference type="SUPFAM" id="SSF52374">
    <property type="entry name" value="Nucleotidylyl transferase"/>
    <property type="match status" value="1"/>
</dbReference>
<evidence type="ECO:0000256" key="7">
    <source>
        <dbReference type="ARBA" id="ARBA00022723"/>
    </source>
</evidence>
<dbReference type="PRINTS" id="PR00984">
    <property type="entry name" value="TRNASYNTHILE"/>
</dbReference>
<evidence type="ECO:0000256" key="6">
    <source>
        <dbReference type="ARBA" id="ARBA00022598"/>
    </source>
</evidence>
<dbReference type="InterPro" id="IPR002301">
    <property type="entry name" value="Ile-tRNA-ligase"/>
</dbReference>
<name>A0A2N5ZHR3_MUIH1</name>
<feature type="short sequence motif" description="'HIGH' region" evidence="15">
    <location>
        <begin position="48"/>
        <end position="58"/>
    </location>
</feature>
<evidence type="ECO:0000313" key="19">
    <source>
        <dbReference type="Proteomes" id="UP000234857"/>
    </source>
</evidence>
<evidence type="ECO:0000256" key="12">
    <source>
        <dbReference type="ARBA" id="ARBA00023146"/>
    </source>
</evidence>
<dbReference type="Proteomes" id="UP000234857">
    <property type="component" value="Unassembled WGS sequence"/>
</dbReference>
<dbReference type="GO" id="GO:0005737">
    <property type="term" value="C:cytoplasm"/>
    <property type="evidence" value="ECO:0007669"/>
    <property type="project" value="UniProtKB-SubCell"/>
</dbReference>
<accession>A0A2N5ZHR3</accession>
<dbReference type="Pfam" id="PF19302">
    <property type="entry name" value="DUF5915"/>
    <property type="match status" value="1"/>
</dbReference>
<evidence type="ECO:0000256" key="5">
    <source>
        <dbReference type="ARBA" id="ARBA00022490"/>
    </source>
</evidence>
<dbReference type="Gene3D" id="1.10.730.10">
    <property type="entry name" value="Isoleucyl-tRNA Synthetase, Domain 1"/>
    <property type="match status" value="1"/>
</dbReference>
<dbReference type="InterPro" id="IPR014729">
    <property type="entry name" value="Rossmann-like_a/b/a_fold"/>
</dbReference>